<keyword evidence="1" id="KW-0472">Membrane</keyword>
<feature type="transmembrane region" description="Helical" evidence="1">
    <location>
        <begin position="197"/>
        <end position="220"/>
    </location>
</feature>
<dbReference type="Proteomes" id="UP000283387">
    <property type="component" value="Unassembled WGS sequence"/>
</dbReference>
<keyword evidence="1" id="KW-0812">Transmembrane</keyword>
<dbReference type="RefSeq" id="WP_120272720.1">
    <property type="nucleotide sequence ID" value="NZ_RAPN01000001.1"/>
</dbReference>
<feature type="domain" description="Urease accessory protein UreH-like transmembrane" evidence="2">
    <location>
        <begin position="9"/>
        <end position="207"/>
    </location>
</feature>
<dbReference type="InterPro" id="IPR039447">
    <property type="entry name" value="UreH-like_TM_dom"/>
</dbReference>
<feature type="transmembrane region" description="Helical" evidence="1">
    <location>
        <begin position="160"/>
        <end position="185"/>
    </location>
</feature>
<dbReference type="PANTHER" id="PTHR42208">
    <property type="entry name" value="HEAVY METAL TRANSPORTER-RELATED"/>
    <property type="match status" value="1"/>
</dbReference>
<comment type="caution">
    <text evidence="3">The sequence shown here is derived from an EMBL/GenBank/DDBJ whole genome shotgun (WGS) entry which is preliminary data.</text>
</comment>
<name>A0A419W7J4_9BACT</name>
<feature type="transmembrane region" description="Helical" evidence="1">
    <location>
        <begin position="6"/>
        <end position="32"/>
    </location>
</feature>
<feature type="transmembrane region" description="Helical" evidence="1">
    <location>
        <begin position="128"/>
        <end position="148"/>
    </location>
</feature>
<evidence type="ECO:0000313" key="4">
    <source>
        <dbReference type="Proteomes" id="UP000283387"/>
    </source>
</evidence>
<protein>
    <recommendedName>
        <fullName evidence="2">Urease accessory protein UreH-like transmembrane domain-containing protein</fullName>
    </recommendedName>
</protein>
<organism evidence="3 4">
    <name type="scientific">Mangrovibacterium diazotrophicum</name>
    <dbReference type="NCBI Taxonomy" id="1261403"/>
    <lineage>
        <taxon>Bacteria</taxon>
        <taxon>Pseudomonadati</taxon>
        <taxon>Bacteroidota</taxon>
        <taxon>Bacteroidia</taxon>
        <taxon>Marinilabiliales</taxon>
        <taxon>Prolixibacteraceae</taxon>
        <taxon>Mangrovibacterium</taxon>
    </lineage>
</organism>
<proteinExistence type="predicted"/>
<evidence type="ECO:0000313" key="3">
    <source>
        <dbReference type="EMBL" id="RKD91415.1"/>
    </source>
</evidence>
<dbReference type="PANTHER" id="PTHR42208:SF1">
    <property type="entry name" value="HEAVY METAL TRANSPORTER"/>
    <property type="match status" value="1"/>
</dbReference>
<feature type="transmembrane region" description="Helical" evidence="1">
    <location>
        <begin position="77"/>
        <end position="96"/>
    </location>
</feature>
<keyword evidence="4" id="KW-1185">Reference proteome</keyword>
<gene>
    <name evidence="3" type="ORF">BC643_1768</name>
</gene>
<evidence type="ECO:0000256" key="1">
    <source>
        <dbReference type="SAM" id="Phobius"/>
    </source>
</evidence>
<feature type="transmembrane region" description="Helical" evidence="1">
    <location>
        <begin position="53"/>
        <end position="71"/>
    </location>
</feature>
<evidence type="ECO:0000259" key="2">
    <source>
        <dbReference type="Pfam" id="PF13386"/>
    </source>
</evidence>
<dbReference type="EMBL" id="RAPN01000001">
    <property type="protein sequence ID" value="RKD91415.1"/>
    <property type="molecule type" value="Genomic_DNA"/>
</dbReference>
<reference evidence="3 4" key="1">
    <citation type="submission" date="2018-09" db="EMBL/GenBank/DDBJ databases">
        <title>Genomic Encyclopedia of Archaeal and Bacterial Type Strains, Phase II (KMG-II): from individual species to whole genera.</title>
        <authorList>
            <person name="Goeker M."/>
        </authorList>
    </citation>
    <scope>NUCLEOTIDE SEQUENCE [LARGE SCALE GENOMIC DNA]</scope>
    <source>
        <strain evidence="3 4">DSM 27148</strain>
    </source>
</reference>
<keyword evidence="1" id="KW-1133">Transmembrane helix</keyword>
<dbReference type="AlphaFoldDB" id="A0A419W7J4"/>
<accession>A0A419W7J4</accession>
<sequence>MTFDLITPLTIGLIGSFHCIGMCGPIAVALPLKEHSWMTKITGGLLYNAGRTMTYAVMGLLFGLLGQGIHMAGFQQWASILLGIALIISVLFPYFFKQKLNFTSLVSGYAGRLVNNLRKYFNQRSYSSLLLIGLLNGLLPCGLVYVAIAGAINTSSIANGALFMAFFGLGTIPMMLVVSLSGNAIGSGLRSKIRQVVPYFVFLLGVLFILRGMALGIPYISPKAEKLELHTEQVDQGSCCP</sequence>
<dbReference type="OrthoDB" id="594443at2"/>
<dbReference type="Pfam" id="PF13386">
    <property type="entry name" value="DsbD_2"/>
    <property type="match status" value="1"/>
</dbReference>